<dbReference type="InterPro" id="IPR012899">
    <property type="entry name" value="LTXXQ"/>
</dbReference>
<sequence>MSIFNRQTVAAFLLGSTLVVGVGAFAVERHMGMGGPHAAIDASAHMERMLKHLYVEVDATDAQKAKIEPLVKAAMADIKPLHEQLPQIHKQLIEQMSATTIDRSALETTRAQGVALADQASKRIVQLLADVGDTLTPVQRQKLAEHLSQMHERHGHHG</sequence>
<proteinExistence type="predicted"/>
<organism evidence="1 3">
    <name type="scientific">Duganella violaceipulchra</name>
    <dbReference type="NCBI Taxonomy" id="2849652"/>
    <lineage>
        <taxon>Bacteria</taxon>
        <taxon>Pseudomonadati</taxon>
        <taxon>Pseudomonadota</taxon>
        <taxon>Betaproteobacteria</taxon>
        <taxon>Burkholderiales</taxon>
        <taxon>Oxalobacteraceae</taxon>
        <taxon>Telluria group</taxon>
        <taxon>Duganella</taxon>
    </lineage>
</organism>
<dbReference type="EMBL" id="JALJZU010000005">
    <property type="protein sequence ID" value="MCP2009002.1"/>
    <property type="molecule type" value="Genomic_DNA"/>
</dbReference>
<dbReference type="EMBL" id="JAHTGR010000012">
    <property type="protein sequence ID" value="MBV6323648.1"/>
    <property type="molecule type" value="Genomic_DNA"/>
</dbReference>
<dbReference type="RefSeq" id="WP_217944402.1">
    <property type="nucleotide sequence ID" value="NZ_JAHTGR010000012.1"/>
</dbReference>
<evidence type="ECO:0000313" key="4">
    <source>
        <dbReference type="Proteomes" id="UP001162889"/>
    </source>
</evidence>
<dbReference type="Proteomes" id="UP001155901">
    <property type="component" value="Unassembled WGS sequence"/>
</dbReference>
<protein>
    <submittedName>
        <fullName evidence="1">Spy/CpxP family protein refolding chaperone</fullName>
    </submittedName>
</protein>
<dbReference type="Proteomes" id="UP001162889">
    <property type="component" value="Unassembled WGS sequence"/>
</dbReference>
<accession>A0AA41HH26</accession>
<keyword evidence="4" id="KW-1185">Reference proteome</keyword>
<comment type="caution">
    <text evidence="1">The sequence shown here is derived from an EMBL/GenBank/DDBJ whole genome shotgun (WGS) entry which is preliminary data.</text>
</comment>
<gene>
    <name evidence="1" type="ORF">KVP70_22175</name>
    <name evidence="2" type="ORF">L1274_002715</name>
</gene>
<evidence type="ECO:0000313" key="2">
    <source>
        <dbReference type="EMBL" id="MCP2009002.1"/>
    </source>
</evidence>
<dbReference type="GO" id="GO:0042597">
    <property type="term" value="C:periplasmic space"/>
    <property type="evidence" value="ECO:0007669"/>
    <property type="project" value="InterPro"/>
</dbReference>
<evidence type="ECO:0000313" key="1">
    <source>
        <dbReference type="EMBL" id="MBV6323648.1"/>
    </source>
</evidence>
<dbReference type="Pfam" id="PF07813">
    <property type="entry name" value="LTXXQ"/>
    <property type="match status" value="1"/>
</dbReference>
<evidence type="ECO:0000313" key="3">
    <source>
        <dbReference type="Proteomes" id="UP001155901"/>
    </source>
</evidence>
<dbReference type="CDD" id="cd09916">
    <property type="entry name" value="CpxP_like"/>
    <property type="match status" value="1"/>
</dbReference>
<reference evidence="2" key="2">
    <citation type="submission" date="2022-03" db="EMBL/GenBank/DDBJ databases">
        <title>Genome Encyclopedia of Bacteria and Archaea VI: Functional Genomics of Type Strains.</title>
        <authorList>
            <person name="Whitman W."/>
        </authorList>
    </citation>
    <scope>NUCLEOTIDE SEQUENCE</scope>
    <source>
        <strain evidence="2">HSC-15S17</strain>
    </source>
</reference>
<dbReference type="AlphaFoldDB" id="A0AA41HH26"/>
<reference evidence="1" key="1">
    <citation type="submission" date="2021-07" db="EMBL/GenBank/DDBJ databases">
        <title>Characterization of violacein-producing bacteria and related species.</title>
        <authorList>
            <person name="Wilson H.S."/>
            <person name="De Leon M.E."/>
        </authorList>
    </citation>
    <scope>NUCLEOTIDE SEQUENCE</scope>
    <source>
        <strain evidence="1">HSC-15S17</strain>
    </source>
</reference>
<name>A0AA41HH26_9BURK</name>